<evidence type="ECO:0000256" key="4">
    <source>
        <dbReference type="ARBA" id="ARBA00023163"/>
    </source>
</evidence>
<keyword evidence="2" id="KW-0805">Transcription regulation</keyword>
<reference evidence="6" key="2">
    <citation type="submission" date="2015-07" db="EMBL/GenBank/DDBJ databases">
        <title>MeaNS - Measles Nucleotide Surveillance Program.</title>
        <authorList>
            <person name="Tran T."/>
            <person name="Druce J."/>
        </authorList>
    </citation>
    <scope>NUCLEOTIDE SEQUENCE</scope>
    <source>
        <strain evidence="6">DSM 9887</strain>
    </source>
</reference>
<evidence type="ECO:0000256" key="2">
    <source>
        <dbReference type="ARBA" id="ARBA00023015"/>
    </source>
</evidence>
<keyword evidence="8" id="KW-1185">Reference proteome</keyword>
<dbReference type="STRING" id="54915.ADS79_22475"/>
<dbReference type="InterPro" id="IPR036390">
    <property type="entry name" value="WH_DNA-bd_sf"/>
</dbReference>
<dbReference type="Proteomes" id="UP000036834">
    <property type="component" value="Unassembled WGS sequence"/>
</dbReference>
<dbReference type="PATRIC" id="fig|54915.3.peg.3625"/>
<dbReference type="GO" id="GO:0045892">
    <property type="term" value="P:negative regulation of DNA-templated transcription"/>
    <property type="evidence" value="ECO:0007669"/>
    <property type="project" value="InterPro"/>
</dbReference>
<comment type="similarity">
    <text evidence="1">Belongs to the BlaI transcriptional regulatory family.</text>
</comment>
<accession>A0A0K9YS39</accession>
<gene>
    <name evidence="6" type="ORF">ADS79_22475</name>
    <name evidence="5" type="ORF">BRE01_08970</name>
</gene>
<dbReference type="InterPro" id="IPR036388">
    <property type="entry name" value="WH-like_DNA-bd_sf"/>
</dbReference>
<evidence type="ECO:0000313" key="8">
    <source>
        <dbReference type="Proteomes" id="UP000319578"/>
    </source>
</evidence>
<dbReference type="Gene3D" id="1.10.10.10">
    <property type="entry name" value="Winged helix-like DNA-binding domain superfamily/Winged helix DNA-binding domain"/>
    <property type="match status" value="1"/>
</dbReference>
<dbReference type="EMBL" id="LGIQ01000009">
    <property type="protein sequence ID" value="KNB71538.1"/>
    <property type="molecule type" value="Genomic_DNA"/>
</dbReference>
<evidence type="ECO:0000313" key="5">
    <source>
        <dbReference type="EMBL" id="GED67195.1"/>
    </source>
</evidence>
<dbReference type="InterPro" id="IPR005650">
    <property type="entry name" value="BlaI_family"/>
</dbReference>
<dbReference type="EMBL" id="BJON01000003">
    <property type="protein sequence ID" value="GED67195.1"/>
    <property type="molecule type" value="Genomic_DNA"/>
</dbReference>
<dbReference type="AlphaFoldDB" id="A0A0K9YS39"/>
<dbReference type="Pfam" id="PF03965">
    <property type="entry name" value="Penicillinase_R"/>
    <property type="match status" value="1"/>
</dbReference>
<dbReference type="GO" id="GO:0003677">
    <property type="term" value="F:DNA binding"/>
    <property type="evidence" value="ECO:0007669"/>
    <property type="project" value="UniProtKB-KW"/>
</dbReference>
<keyword evidence="3" id="KW-0238">DNA-binding</keyword>
<dbReference type="Proteomes" id="UP000319578">
    <property type="component" value="Unassembled WGS sequence"/>
</dbReference>
<evidence type="ECO:0000256" key="1">
    <source>
        <dbReference type="ARBA" id="ARBA00011046"/>
    </source>
</evidence>
<reference evidence="7" key="1">
    <citation type="submission" date="2015-07" db="EMBL/GenBank/DDBJ databases">
        <title>Genome sequencing project for genomic taxonomy and phylogenomics of Bacillus-like bacteria.</title>
        <authorList>
            <person name="Liu B."/>
            <person name="Wang J."/>
            <person name="Zhu Y."/>
            <person name="Liu G."/>
            <person name="Chen Q."/>
            <person name="Chen Z."/>
            <person name="Lan J."/>
            <person name="Che J."/>
            <person name="Ge C."/>
            <person name="Shi H."/>
            <person name="Pan Z."/>
            <person name="Liu X."/>
        </authorList>
    </citation>
    <scope>NUCLEOTIDE SEQUENCE [LARGE SCALE GENOMIC DNA]</scope>
    <source>
        <strain evidence="7">DSM 9887</strain>
    </source>
</reference>
<evidence type="ECO:0000313" key="6">
    <source>
        <dbReference type="EMBL" id="KNB71538.1"/>
    </source>
</evidence>
<proteinExistence type="inferred from homology"/>
<dbReference type="PIRSF" id="PIRSF019455">
    <property type="entry name" value="CopR_AtkY"/>
    <property type="match status" value="1"/>
</dbReference>
<organism evidence="6 7">
    <name type="scientific">Brevibacillus reuszeri</name>
    <dbReference type="NCBI Taxonomy" id="54915"/>
    <lineage>
        <taxon>Bacteria</taxon>
        <taxon>Bacillati</taxon>
        <taxon>Bacillota</taxon>
        <taxon>Bacilli</taxon>
        <taxon>Bacillales</taxon>
        <taxon>Paenibacillaceae</taxon>
        <taxon>Brevibacillus</taxon>
    </lineage>
</organism>
<dbReference type="RefSeq" id="WP_049740577.1">
    <property type="nucleotide sequence ID" value="NZ_BJON01000003.1"/>
</dbReference>
<evidence type="ECO:0000313" key="7">
    <source>
        <dbReference type="Proteomes" id="UP000036834"/>
    </source>
</evidence>
<dbReference type="Gene3D" id="1.10.4040.10">
    <property type="entry name" value="Penicillinase repressor domain"/>
    <property type="match status" value="1"/>
</dbReference>
<dbReference type="OrthoDB" id="1849040at2"/>
<reference evidence="5 8" key="3">
    <citation type="submission" date="2019-06" db="EMBL/GenBank/DDBJ databases">
        <title>Whole genome shotgun sequence of Brevibacillus reuszeri NBRC 15719.</title>
        <authorList>
            <person name="Hosoyama A."/>
            <person name="Uohara A."/>
            <person name="Ohji S."/>
            <person name="Ichikawa N."/>
        </authorList>
    </citation>
    <scope>NUCLEOTIDE SEQUENCE [LARGE SCALE GENOMIC DNA]</scope>
    <source>
        <strain evidence="5 8">NBRC 15719</strain>
    </source>
</reference>
<sequence length="124" mass="14578">MDELPRISDSEWEIMKVFWAKSPATAADVIHALRDNKSWKDKTIKTLISRLLQKGILTYEQVNRVYFYTPTISEEECKRTERESFLQRVYGGALKPMLVHFLQEEKLSSQEIAELKKILTDKEK</sequence>
<name>A0A0K9YS39_9BACL</name>
<protein>
    <submittedName>
        <fullName evidence="6">Beta-lactamase</fullName>
    </submittedName>
    <submittedName>
        <fullName evidence="5">Transcriptional regulator</fullName>
    </submittedName>
</protein>
<keyword evidence="4" id="KW-0804">Transcription</keyword>
<comment type="caution">
    <text evidence="6">The sequence shown here is derived from an EMBL/GenBank/DDBJ whole genome shotgun (WGS) entry which is preliminary data.</text>
</comment>
<dbReference type="SUPFAM" id="SSF46785">
    <property type="entry name" value="Winged helix' DNA-binding domain"/>
    <property type="match status" value="1"/>
</dbReference>
<evidence type="ECO:0000256" key="3">
    <source>
        <dbReference type="ARBA" id="ARBA00023125"/>
    </source>
</evidence>